<dbReference type="InterPro" id="IPR051321">
    <property type="entry name" value="PHA/PHB_synthase"/>
</dbReference>
<dbReference type="SUPFAM" id="SSF53474">
    <property type="entry name" value="alpha/beta-Hydrolases"/>
    <property type="match status" value="1"/>
</dbReference>
<reference evidence="1 2" key="1">
    <citation type="submission" date="2023-05" db="EMBL/GenBank/DDBJ databases">
        <authorList>
            <person name="Guo Y."/>
        </authorList>
    </citation>
    <scope>NUCLEOTIDE SEQUENCE [LARGE SCALE GENOMIC DNA]</scope>
    <source>
        <strain evidence="1 2">GR2756</strain>
    </source>
</reference>
<dbReference type="PANTHER" id="PTHR36837:SF2">
    <property type="entry name" value="POLY(3-HYDROXYALKANOATE) POLYMERASE SUBUNIT PHAC"/>
    <property type="match status" value="1"/>
</dbReference>
<dbReference type="RefSeq" id="WP_315726932.1">
    <property type="nucleotide sequence ID" value="NZ_JAVUPU010000006.1"/>
</dbReference>
<protein>
    <submittedName>
        <fullName evidence="1">Alpha/beta hydrolase</fullName>
    </submittedName>
</protein>
<keyword evidence="1" id="KW-0378">Hydrolase</keyword>
<dbReference type="EMBL" id="JAVUPU010000006">
    <property type="protein sequence ID" value="MDT9599833.1"/>
    <property type="molecule type" value="Genomic_DNA"/>
</dbReference>
<evidence type="ECO:0000313" key="1">
    <source>
        <dbReference type="EMBL" id="MDT9599833.1"/>
    </source>
</evidence>
<keyword evidence="2" id="KW-1185">Reference proteome</keyword>
<evidence type="ECO:0000313" key="2">
    <source>
        <dbReference type="Proteomes" id="UP001259572"/>
    </source>
</evidence>
<dbReference type="PANTHER" id="PTHR36837">
    <property type="entry name" value="POLY(3-HYDROXYALKANOATE) POLYMERASE SUBUNIT PHAC"/>
    <property type="match status" value="1"/>
</dbReference>
<dbReference type="Gene3D" id="3.40.50.1820">
    <property type="entry name" value="alpha/beta hydrolase"/>
    <property type="match status" value="1"/>
</dbReference>
<dbReference type="Proteomes" id="UP001259572">
    <property type="component" value="Unassembled WGS sequence"/>
</dbReference>
<comment type="caution">
    <text evidence="1">The sequence shown here is derived from an EMBL/GenBank/DDBJ whole genome shotgun (WGS) entry which is preliminary data.</text>
</comment>
<sequence>MLRSESAAKPALMAQALAGLRAYQEAPRGPAAAAKPALASRHGAALRDYGGEGPAVLFVPSLINPPRILDLGRDRSLLRWLADRGHRVLLLDWGWAEERADLSVAGHVEQILLPLMAELGEAPHLVGYCLGGTMTMAAAQLAEVRSLATIAAPWRFAGFPDEARTGLGALWRGARGTAERLGVLPMEVLQSAFWSLDPARTVGKFAAFADMAPDSAEAAAFVALEDWANDGPPIPIAAAREMFEDFLEADRPGKGEWHVGGQRIDPATLACPRLEIVSTSDRIVPEASAVGGDERLALTQGHVGMVIGGSARRALWQPLAAWIDRAGRQG</sequence>
<accession>A0ABU3QA13</accession>
<name>A0ABU3QA13_9SPHN</name>
<gene>
    <name evidence="1" type="ORF">RQX22_12800</name>
</gene>
<proteinExistence type="predicted"/>
<organism evidence="1 2">
    <name type="scientific">Sphingosinicella rhizophila</name>
    <dbReference type="NCBI Taxonomy" id="3050082"/>
    <lineage>
        <taxon>Bacteria</taxon>
        <taxon>Pseudomonadati</taxon>
        <taxon>Pseudomonadota</taxon>
        <taxon>Alphaproteobacteria</taxon>
        <taxon>Sphingomonadales</taxon>
        <taxon>Sphingosinicellaceae</taxon>
        <taxon>Sphingosinicella</taxon>
    </lineage>
</organism>
<dbReference type="GO" id="GO:0016787">
    <property type="term" value="F:hydrolase activity"/>
    <property type="evidence" value="ECO:0007669"/>
    <property type="project" value="UniProtKB-KW"/>
</dbReference>
<dbReference type="InterPro" id="IPR029058">
    <property type="entry name" value="AB_hydrolase_fold"/>
</dbReference>